<dbReference type="RefSeq" id="WP_207419134.1">
    <property type="nucleotide sequence ID" value="NZ_CP061177.1"/>
</dbReference>
<comment type="caution">
    <text evidence="6">The sequence shown here is derived from an EMBL/GenBank/DDBJ whole genome shotgun (WGS) entry which is preliminary data.</text>
</comment>
<feature type="domain" description="HTH asnC-type" evidence="5">
    <location>
        <begin position="8"/>
        <end position="69"/>
    </location>
</feature>
<dbReference type="SUPFAM" id="SSF46785">
    <property type="entry name" value="Winged helix' DNA-binding domain"/>
    <property type="match status" value="1"/>
</dbReference>
<dbReference type="PANTHER" id="PTHR30154:SF0">
    <property type="entry name" value="LEUCINE-RESPONSIVE REGULATORY PROTEIN"/>
    <property type="match status" value="1"/>
</dbReference>
<keyword evidence="1" id="KW-0805">Transcription regulation</keyword>
<name>A0ABS3KU05_9PROT</name>
<organism evidence="6 7">
    <name type="scientific">Roseomonas haemaphysalidis</name>
    <dbReference type="NCBI Taxonomy" id="2768162"/>
    <lineage>
        <taxon>Bacteria</taxon>
        <taxon>Pseudomonadati</taxon>
        <taxon>Pseudomonadota</taxon>
        <taxon>Alphaproteobacteria</taxon>
        <taxon>Acetobacterales</taxon>
        <taxon>Roseomonadaceae</taxon>
        <taxon>Roseomonas</taxon>
    </lineage>
</organism>
<dbReference type="Proteomes" id="UP001518989">
    <property type="component" value="Unassembled WGS sequence"/>
</dbReference>
<sequence length="157" mass="17710">MDDLHPALDDTDRRLLRLLQQDGRMTNVALASRANLSQAASFERVRRLSRAGVIQGYTVRLDAGKLDRALLIFVEITLDRTSARVFEDFAEAVRRTPDILECHMVAGGFDYLLKARVRDMTAYRAFLGDTLVALPGIRQTHTYTVMEEVKTTSDLPI</sequence>
<dbReference type="InterPro" id="IPR019888">
    <property type="entry name" value="Tscrpt_reg_AsnC-like"/>
</dbReference>
<evidence type="ECO:0000256" key="2">
    <source>
        <dbReference type="ARBA" id="ARBA00023125"/>
    </source>
</evidence>
<dbReference type="Pfam" id="PF13412">
    <property type="entry name" value="HTH_24"/>
    <property type="match status" value="1"/>
</dbReference>
<dbReference type="EMBL" id="JACTNG010000011">
    <property type="protein sequence ID" value="MBO1080962.1"/>
    <property type="molecule type" value="Genomic_DNA"/>
</dbReference>
<proteinExistence type="predicted"/>
<dbReference type="InterPro" id="IPR000485">
    <property type="entry name" value="AsnC-type_HTH_dom"/>
</dbReference>
<evidence type="ECO:0000256" key="1">
    <source>
        <dbReference type="ARBA" id="ARBA00023015"/>
    </source>
</evidence>
<dbReference type="Gene3D" id="1.10.10.10">
    <property type="entry name" value="Winged helix-like DNA-binding domain superfamily/Winged helix DNA-binding domain"/>
    <property type="match status" value="1"/>
</dbReference>
<protein>
    <submittedName>
        <fullName evidence="6">Lrp/AsnC ligand binding domain-containing protein</fullName>
    </submittedName>
</protein>
<evidence type="ECO:0000313" key="6">
    <source>
        <dbReference type="EMBL" id="MBO1080962.1"/>
    </source>
</evidence>
<evidence type="ECO:0000313" key="7">
    <source>
        <dbReference type="Proteomes" id="UP001518989"/>
    </source>
</evidence>
<evidence type="ECO:0000259" key="5">
    <source>
        <dbReference type="PROSITE" id="PS50956"/>
    </source>
</evidence>
<evidence type="ECO:0000256" key="4">
    <source>
        <dbReference type="ARBA" id="ARBA00023163"/>
    </source>
</evidence>
<dbReference type="InterPro" id="IPR019887">
    <property type="entry name" value="Tscrpt_reg_AsnC/Lrp_C"/>
</dbReference>
<dbReference type="InterPro" id="IPR036390">
    <property type="entry name" value="WH_DNA-bd_sf"/>
</dbReference>
<keyword evidence="2" id="KW-0238">DNA-binding</keyword>
<dbReference type="Pfam" id="PF01037">
    <property type="entry name" value="AsnC_trans_reg"/>
    <property type="match status" value="1"/>
</dbReference>
<keyword evidence="4" id="KW-0804">Transcription</keyword>
<accession>A0ABS3KU05</accession>
<dbReference type="InterPro" id="IPR036388">
    <property type="entry name" value="WH-like_DNA-bd_sf"/>
</dbReference>
<reference evidence="6 7" key="1">
    <citation type="submission" date="2020-09" db="EMBL/GenBank/DDBJ databases">
        <title>Roseomonas.</title>
        <authorList>
            <person name="Zhu W."/>
        </authorList>
    </citation>
    <scope>NUCLEOTIDE SEQUENCE [LARGE SCALE GENOMIC DNA]</scope>
    <source>
        <strain evidence="6 7">573</strain>
    </source>
</reference>
<dbReference type="PANTHER" id="PTHR30154">
    <property type="entry name" value="LEUCINE-RESPONSIVE REGULATORY PROTEIN"/>
    <property type="match status" value="1"/>
</dbReference>
<dbReference type="SMART" id="SM00344">
    <property type="entry name" value="HTH_ASNC"/>
    <property type="match status" value="1"/>
</dbReference>
<keyword evidence="3" id="KW-0010">Activator</keyword>
<evidence type="ECO:0000256" key="3">
    <source>
        <dbReference type="ARBA" id="ARBA00023159"/>
    </source>
</evidence>
<dbReference type="PRINTS" id="PR00033">
    <property type="entry name" value="HTHASNC"/>
</dbReference>
<gene>
    <name evidence="6" type="ORF">IAI61_18115</name>
</gene>
<dbReference type="PROSITE" id="PS50956">
    <property type="entry name" value="HTH_ASNC_2"/>
    <property type="match status" value="1"/>
</dbReference>
<keyword evidence="7" id="KW-1185">Reference proteome</keyword>
<dbReference type="InterPro" id="IPR011008">
    <property type="entry name" value="Dimeric_a/b-barrel"/>
</dbReference>
<dbReference type="Gene3D" id="3.30.70.920">
    <property type="match status" value="1"/>
</dbReference>
<dbReference type="SUPFAM" id="SSF54909">
    <property type="entry name" value="Dimeric alpha+beta barrel"/>
    <property type="match status" value="1"/>
</dbReference>